<proteinExistence type="predicted"/>
<organism evidence="1 2">
    <name type="scientific">Oerskovia enterophila</name>
    <dbReference type="NCBI Taxonomy" id="43678"/>
    <lineage>
        <taxon>Bacteria</taxon>
        <taxon>Bacillati</taxon>
        <taxon>Actinomycetota</taxon>
        <taxon>Actinomycetes</taxon>
        <taxon>Micrococcales</taxon>
        <taxon>Cellulomonadaceae</taxon>
        <taxon>Oerskovia</taxon>
    </lineage>
</organism>
<name>A0ABX2Y9L1_9CELL</name>
<evidence type="ECO:0000313" key="2">
    <source>
        <dbReference type="Proteomes" id="UP000093412"/>
    </source>
</evidence>
<dbReference type="Proteomes" id="UP000093412">
    <property type="component" value="Unassembled WGS sequence"/>
</dbReference>
<sequence length="187" mass="20296">MDSTDQPVPRTIDHDRYTLRHPWPVDCKVQGGSSGLVLTRSNGAYGTAFVEAFPAEPKTIIRGEGTSITAAEDAAWEKYSRITAGDHEHEFETRGYRNGAGFCTHCGLFASGVFDLAEIGSVCTVCGVGTYWESIGEDLYCREHAPDRAQIKAMRAQLRAAGKDTGLGQLGEMFEALLDEEDDADSA</sequence>
<evidence type="ECO:0000313" key="1">
    <source>
        <dbReference type="EMBL" id="OCI32917.1"/>
    </source>
</evidence>
<accession>A0ABX2Y9L1</accession>
<gene>
    <name evidence="1" type="ORF">OERS_05090</name>
</gene>
<reference evidence="1 2" key="1">
    <citation type="submission" date="2016-06" db="EMBL/GenBank/DDBJ databases">
        <title>Genome sequence of Oerskovia enterophila DSM 43852.</title>
        <authorList>
            <person name="Poehlein A."/>
            <person name="Jag V."/>
            <person name="Bengelsdorf F.R."/>
            <person name="Daniel R."/>
            <person name="Duerre P."/>
        </authorList>
    </citation>
    <scope>NUCLEOTIDE SEQUENCE [LARGE SCALE GENOMIC DNA]</scope>
    <source>
        <strain evidence="1 2">DSM 43852</strain>
    </source>
</reference>
<dbReference type="EMBL" id="MAQA01000003">
    <property type="protein sequence ID" value="OCI32917.1"/>
    <property type="molecule type" value="Genomic_DNA"/>
</dbReference>
<keyword evidence="2" id="KW-1185">Reference proteome</keyword>
<dbReference type="RefSeq" id="WP_068624179.1">
    <property type="nucleotide sequence ID" value="NZ_MAQA01000003.1"/>
</dbReference>
<protein>
    <submittedName>
        <fullName evidence="1">Uncharacterized protein</fullName>
    </submittedName>
</protein>
<comment type="caution">
    <text evidence="1">The sequence shown here is derived from an EMBL/GenBank/DDBJ whole genome shotgun (WGS) entry which is preliminary data.</text>
</comment>